<evidence type="ECO:0000259" key="1">
    <source>
        <dbReference type="Pfam" id="PF07157"/>
    </source>
</evidence>
<accession>A0A369YHH2</accession>
<dbReference type="AlphaFoldDB" id="A0A369YHH2"/>
<proteinExistence type="predicted"/>
<evidence type="ECO:0000313" key="3">
    <source>
        <dbReference type="Proteomes" id="UP000253872"/>
    </source>
</evidence>
<dbReference type="InterPro" id="IPR009826">
    <property type="entry name" value="DNA_circ_N"/>
</dbReference>
<organism evidence="2 3">
    <name type="scientific">Haemophilus sputorum</name>
    <dbReference type="NCBI Taxonomy" id="1078480"/>
    <lineage>
        <taxon>Bacteria</taxon>
        <taxon>Pseudomonadati</taxon>
        <taxon>Pseudomonadota</taxon>
        <taxon>Gammaproteobacteria</taxon>
        <taxon>Pasteurellales</taxon>
        <taxon>Pasteurellaceae</taxon>
        <taxon>Haemophilus</taxon>
    </lineage>
</organism>
<sequence>MIMWIVPMQTASYKGVSFEVININDSAERAVVEHLYPYLNGGDLEDMGLNPKQVQLQAIFNGNGYYTEVTRFLKMMAQRGAGVLVHPIFGRMSNMLCTSYSIRHDAENINYCALDLTFKEATEAEPIFVFESPIVGKIDGLFNQIDALFAQGSEFWSAVMNVASIGFNWQARLLGIWGGLYATFEAVRNLFGLDKKKYRVASSASSKNYAQQANVAIQQLKEMVDFGVESASNRNALTFSARLRNVTEAVAKVKAIPKAVSEDETLNRSKTVKLKGSDVSELSMMLDLMTFAKLSEYAVQLVESEQETLITYELEELNRTVRAEALALINKIRQAQQAERSAAENAQTTAIYERAEGVIEALRQTAHDFTALILSAINKKPPLVVRACPLNGTLHMVAHALYGDYTRADELLLLNPQIRLPNFMQEGELLNAYAK</sequence>
<gene>
    <name evidence="2" type="ORF">DPV93_05155</name>
</gene>
<name>A0A369YHH2_9PAST</name>
<protein>
    <recommendedName>
        <fullName evidence="1">DNA circulation N-terminal domain-containing protein</fullName>
    </recommendedName>
</protein>
<comment type="caution">
    <text evidence="2">The sequence shown here is derived from an EMBL/GenBank/DDBJ whole genome shotgun (WGS) entry which is preliminary data.</text>
</comment>
<dbReference type="Pfam" id="PF07157">
    <property type="entry name" value="DNA_circ_N"/>
    <property type="match status" value="1"/>
</dbReference>
<dbReference type="Proteomes" id="UP000253872">
    <property type="component" value="Unassembled WGS sequence"/>
</dbReference>
<dbReference type="EMBL" id="QEPN01000003">
    <property type="protein sequence ID" value="RDE72670.1"/>
    <property type="molecule type" value="Genomic_DNA"/>
</dbReference>
<evidence type="ECO:0000313" key="2">
    <source>
        <dbReference type="EMBL" id="RDE72670.1"/>
    </source>
</evidence>
<reference evidence="2 3" key="1">
    <citation type="submission" date="2018-05" db="EMBL/GenBank/DDBJ databases">
        <title>Draft Genome Sequences for a Diverse set of 7 Haemophilus Species.</title>
        <authorList>
            <person name="Nichols M."/>
            <person name="Topaz N."/>
            <person name="Wang X."/>
            <person name="Wang X."/>
            <person name="Boxrud D."/>
        </authorList>
    </citation>
    <scope>NUCLEOTIDE SEQUENCE [LARGE SCALE GENOMIC DNA]</scope>
    <source>
        <strain evidence="2 3">C2002001239</strain>
    </source>
</reference>
<feature type="domain" description="DNA circulation N-terminal" evidence="1">
    <location>
        <begin position="8"/>
        <end position="93"/>
    </location>
</feature>